<protein>
    <submittedName>
        <fullName evidence="1">Uncharacterized protein</fullName>
    </submittedName>
</protein>
<evidence type="ECO:0000313" key="1">
    <source>
        <dbReference type="EMBL" id="CRZ35201.1"/>
    </source>
</evidence>
<organism evidence="1 2">
    <name type="scientific">Herbinix hemicellulosilytica</name>
    <dbReference type="NCBI Taxonomy" id="1564487"/>
    <lineage>
        <taxon>Bacteria</taxon>
        <taxon>Bacillati</taxon>
        <taxon>Bacillota</taxon>
        <taxon>Clostridia</taxon>
        <taxon>Lachnospirales</taxon>
        <taxon>Lachnospiraceae</taxon>
        <taxon>Herbinix</taxon>
    </lineage>
</organism>
<dbReference type="Proteomes" id="UP000236497">
    <property type="component" value="Unassembled WGS sequence"/>
</dbReference>
<reference evidence="1 2" key="1">
    <citation type="submission" date="2015-06" db="EMBL/GenBank/DDBJ databases">
        <authorList>
            <person name="Wibberg Daniel"/>
        </authorList>
    </citation>
    <scope>NUCLEOTIDE SEQUENCE [LARGE SCALE GENOMIC DNA]</scope>
    <source>
        <strain evidence="1 2">T3/55T</strain>
    </source>
</reference>
<dbReference type="EMBL" id="CVTD020000023">
    <property type="protein sequence ID" value="CRZ35201.1"/>
    <property type="molecule type" value="Genomic_DNA"/>
</dbReference>
<evidence type="ECO:0000313" key="2">
    <source>
        <dbReference type="Proteomes" id="UP000236497"/>
    </source>
</evidence>
<proteinExistence type="predicted"/>
<sequence length="43" mass="4881">MIKPSGVYAGKEDKVKCGMEAVKYKFKEECTYENSTQYGSSQH</sequence>
<accession>A0A0H5SK91</accession>
<dbReference type="RefSeq" id="WP_278320055.1">
    <property type="nucleotide sequence ID" value="NZ_CVTD020000023.1"/>
</dbReference>
<dbReference type="AlphaFoldDB" id="A0A0H5SK91"/>
<gene>
    <name evidence="1" type="ORF">HHT355_2003</name>
</gene>
<keyword evidence="2" id="KW-1185">Reference proteome</keyword>
<name>A0A0H5SK91_HERHM</name>